<proteinExistence type="predicted"/>
<dbReference type="AlphaFoldDB" id="A0A7J6RP85"/>
<dbReference type="EMBL" id="JABANM010020901">
    <property type="protein sequence ID" value="KAF4722062.1"/>
    <property type="molecule type" value="Genomic_DNA"/>
</dbReference>
<accession>A0A7J6RP85</accession>
<protein>
    <submittedName>
        <fullName evidence="1">Uncharacterized protein</fullName>
    </submittedName>
</protein>
<feature type="non-terminal residue" evidence="1">
    <location>
        <position position="209"/>
    </location>
</feature>
<comment type="caution">
    <text evidence="1">The sequence shown here is derived from an EMBL/GenBank/DDBJ whole genome shotgun (WGS) entry which is preliminary data.</text>
</comment>
<evidence type="ECO:0000313" key="1">
    <source>
        <dbReference type="EMBL" id="KAF4722062.1"/>
    </source>
</evidence>
<reference evidence="1 2" key="1">
    <citation type="submission" date="2020-04" db="EMBL/GenBank/DDBJ databases">
        <title>Perkinsus olseni comparative genomics.</title>
        <authorList>
            <person name="Bogema D.R."/>
        </authorList>
    </citation>
    <scope>NUCLEOTIDE SEQUENCE [LARGE SCALE GENOMIC DNA]</scope>
    <source>
        <strain evidence="1">ATCC PRA-205</strain>
    </source>
</reference>
<gene>
    <name evidence="1" type="ORF">FOZ62_003296</name>
</gene>
<evidence type="ECO:0000313" key="2">
    <source>
        <dbReference type="Proteomes" id="UP000574390"/>
    </source>
</evidence>
<organism evidence="1 2">
    <name type="scientific">Perkinsus olseni</name>
    <name type="common">Perkinsus atlanticus</name>
    <dbReference type="NCBI Taxonomy" id="32597"/>
    <lineage>
        <taxon>Eukaryota</taxon>
        <taxon>Sar</taxon>
        <taxon>Alveolata</taxon>
        <taxon>Perkinsozoa</taxon>
        <taxon>Perkinsea</taxon>
        <taxon>Perkinsida</taxon>
        <taxon>Perkinsidae</taxon>
        <taxon>Perkinsus</taxon>
    </lineage>
</organism>
<sequence>MTTVISQISKLFDRTSRLAYAAKKVNALGPQCKAEYLDSRMILSRVADHYIATWEEPETPKSFSLWIYGNKTMSFKFVDGGRIEKVTGPLEMIRDKFARVNPFAYLMGDLRAAFAGVMDDTKCSALIDHIEKHPTREYKDSNDWVRKFVHDRMNEAMKLAEDHRRKNNPLAYREQSFAMGEKIDFTRDSVYTLSATVQNDENNNSQLLN</sequence>
<name>A0A7J6RP85_PEROL</name>
<dbReference type="Proteomes" id="UP000574390">
    <property type="component" value="Unassembled WGS sequence"/>
</dbReference>